<feature type="compositionally biased region" description="Low complexity" evidence="12">
    <location>
        <begin position="128"/>
        <end position="144"/>
    </location>
</feature>
<dbReference type="SUPFAM" id="SSF57716">
    <property type="entry name" value="Glucocorticoid receptor-like (DNA-binding domain)"/>
    <property type="match status" value="1"/>
</dbReference>
<reference evidence="15" key="1">
    <citation type="submission" date="2020-10" db="EMBL/GenBank/DDBJ databases">
        <authorList>
            <person name="Kikuchi T."/>
        </authorList>
    </citation>
    <scope>NUCLEOTIDE SEQUENCE</scope>
    <source>
        <strain evidence="15">NKZ352</strain>
    </source>
</reference>
<evidence type="ECO:0008006" key="17">
    <source>
        <dbReference type="Google" id="ProtNLM"/>
    </source>
</evidence>
<dbReference type="Gene3D" id="1.10.565.10">
    <property type="entry name" value="Retinoid X Receptor"/>
    <property type="match status" value="1"/>
</dbReference>
<dbReference type="InterPro" id="IPR052499">
    <property type="entry name" value="C.elegans_NHRs"/>
</dbReference>
<dbReference type="AlphaFoldDB" id="A0A8S1I0F7"/>
<dbReference type="GO" id="GO:0005634">
    <property type="term" value="C:nucleus"/>
    <property type="evidence" value="ECO:0007669"/>
    <property type="project" value="UniProtKB-SubCell"/>
</dbReference>
<keyword evidence="8 11" id="KW-0804">Transcription</keyword>
<keyword evidence="16" id="KW-1185">Reference proteome</keyword>
<evidence type="ECO:0000256" key="11">
    <source>
        <dbReference type="RuleBase" id="RU004334"/>
    </source>
</evidence>
<dbReference type="Proteomes" id="UP000835052">
    <property type="component" value="Unassembled WGS sequence"/>
</dbReference>
<feature type="domain" description="NR LBD" evidence="14">
    <location>
        <begin position="174"/>
        <end position="467"/>
    </location>
</feature>
<evidence type="ECO:0000256" key="4">
    <source>
        <dbReference type="ARBA" id="ARBA00022771"/>
    </source>
</evidence>
<dbReference type="EMBL" id="CAJGYM010000212">
    <property type="protein sequence ID" value="CAD6199890.1"/>
    <property type="molecule type" value="Genomic_DNA"/>
</dbReference>
<comment type="caution">
    <text evidence="15">The sequence shown here is derived from an EMBL/GenBank/DDBJ whole genome shotgun (WGS) entry which is preliminary data.</text>
</comment>
<evidence type="ECO:0000256" key="3">
    <source>
        <dbReference type="ARBA" id="ARBA00022723"/>
    </source>
</evidence>
<dbReference type="PRINTS" id="PR00398">
    <property type="entry name" value="STRDHORMONER"/>
</dbReference>
<dbReference type="InterPro" id="IPR001723">
    <property type="entry name" value="Nuclear_hrmn_rcpt"/>
</dbReference>
<dbReference type="Gene3D" id="3.30.50.10">
    <property type="entry name" value="Erythroid Transcription Factor GATA-1, subunit A"/>
    <property type="match status" value="1"/>
</dbReference>
<dbReference type="PROSITE" id="PS51843">
    <property type="entry name" value="NR_LBD"/>
    <property type="match status" value="1"/>
</dbReference>
<dbReference type="InterPro" id="IPR000536">
    <property type="entry name" value="Nucl_hrmn_rcpt_lig-bd"/>
</dbReference>
<evidence type="ECO:0000259" key="14">
    <source>
        <dbReference type="PROSITE" id="PS51843"/>
    </source>
</evidence>
<evidence type="ECO:0000313" key="15">
    <source>
        <dbReference type="EMBL" id="CAD6199890.1"/>
    </source>
</evidence>
<protein>
    <recommendedName>
        <fullName evidence="17">Nuclear receptor domain-containing protein</fullName>
    </recommendedName>
</protein>
<dbReference type="GO" id="GO:0008270">
    <property type="term" value="F:zinc ion binding"/>
    <property type="evidence" value="ECO:0007669"/>
    <property type="project" value="UniProtKB-KW"/>
</dbReference>
<dbReference type="InterPro" id="IPR035500">
    <property type="entry name" value="NHR-like_dom_sf"/>
</dbReference>
<evidence type="ECO:0000256" key="6">
    <source>
        <dbReference type="ARBA" id="ARBA00023015"/>
    </source>
</evidence>
<dbReference type="PROSITE" id="PS00031">
    <property type="entry name" value="NUCLEAR_REC_DBD_1"/>
    <property type="match status" value="1"/>
</dbReference>
<evidence type="ECO:0000256" key="10">
    <source>
        <dbReference type="ARBA" id="ARBA00023242"/>
    </source>
</evidence>
<organism evidence="15 16">
    <name type="scientific">Caenorhabditis auriculariae</name>
    <dbReference type="NCBI Taxonomy" id="2777116"/>
    <lineage>
        <taxon>Eukaryota</taxon>
        <taxon>Metazoa</taxon>
        <taxon>Ecdysozoa</taxon>
        <taxon>Nematoda</taxon>
        <taxon>Chromadorea</taxon>
        <taxon>Rhabditida</taxon>
        <taxon>Rhabditina</taxon>
        <taxon>Rhabditomorpha</taxon>
        <taxon>Rhabditoidea</taxon>
        <taxon>Rhabditidae</taxon>
        <taxon>Peloderinae</taxon>
        <taxon>Caenorhabditis</taxon>
    </lineage>
</organism>
<dbReference type="InterPro" id="IPR001628">
    <property type="entry name" value="Znf_hrmn_rcpt"/>
</dbReference>
<dbReference type="Pfam" id="PF00104">
    <property type="entry name" value="Hormone_recep"/>
    <property type="match status" value="1"/>
</dbReference>
<dbReference type="GO" id="GO:0000978">
    <property type="term" value="F:RNA polymerase II cis-regulatory region sequence-specific DNA binding"/>
    <property type="evidence" value="ECO:0007669"/>
    <property type="project" value="InterPro"/>
</dbReference>
<feature type="compositionally biased region" description="Polar residues" evidence="12">
    <location>
        <begin position="1"/>
        <end position="15"/>
    </location>
</feature>
<sequence length="467" mass="52711">MSDWESSGSPPQNFRNVFKRPTPKKEAVETTSEENCPRKGERCVGCGSDSAIRVHYGASSCHGCKAFFRRSVFEGRVYMCSADNNCDITNESRNRCRACRLQNCLDGGMNPKHVREERSKIERMPAGQSSSQTPTTSAAVSAVPLTPPSSSQPMASNSDCAVSEQEAVEKKIPEEHQLTLFVVALEKQTEQLTDEDVQDNDIMGAWSRDISLSFGLHHPQMVIKRMPINYECERIMEATDLYLSWYRSFVLHADWAMGIPDFRILPLADQTTLFKQNFMAFGWITYAYKCYELKNHRKGITLGNGAYIPYNEEQQKKLPARWSSTYGIVCKKLIDLIVRVMIEIELTEEEYCLIKTISLFQQDCILSEERHEHLRADARTTSGSPEHPHRTAVPLLELLAKDDPGPQDQPHVAQLLLHRPSRVNVDPAADGGRPAPAQRRPDGNLRRPTNSMTHSPTDLIILSFAKL</sequence>
<dbReference type="InterPro" id="IPR049636">
    <property type="entry name" value="HNF4-like_DBD"/>
</dbReference>
<dbReference type="SUPFAM" id="SSF48508">
    <property type="entry name" value="Nuclear receptor ligand-binding domain"/>
    <property type="match status" value="1"/>
</dbReference>
<evidence type="ECO:0000313" key="16">
    <source>
        <dbReference type="Proteomes" id="UP000835052"/>
    </source>
</evidence>
<dbReference type="SMART" id="SM00399">
    <property type="entry name" value="ZnF_C4"/>
    <property type="match status" value="1"/>
</dbReference>
<keyword evidence="10 11" id="KW-0539">Nucleus</keyword>
<feature type="compositionally biased region" description="Low complexity" evidence="12">
    <location>
        <begin position="426"/>
        <end position="438"/>
    </location>
</feature>
<evidence type="ECO:0000256" key="5">
    <source>
        <dbReference type="ARBA" id="ARBA00022833"/>
    </source>
</evidence>
<feature type="region of interest" description="Disordered" evidence="12">
    <location>
        <begin position="120"/>
        <end position="162"/>
    </location>
</feature>
<keyword evidence="3 11" id="KW-0479">Metal-binding</keyword>
<dbReference type="OrthoDB" id="5814193at2759"/>
<dbReference type="InterPro" id="IPR013088">
    <property type="entry name" value="Znf_NHR/GATA"/>
</dbReference>
<dbReference type="PANTHER" id="PTHR47630">
    <property type="entry name" value="NUCLEAR HORMONE RECEPTOR FAMILY-RELATED-RELATED"/>
    <property type="match status" value="1"/>
</dbReference>
<evidence type="ECO:0000259" key="13">
    <source>
        <dbReference type="PROSITE" id="PS51030"/>
    </source>
</evidence>
<comment type="subcellular location">
    <subcellularLocation>
        <location evidence="1 11">Nucleus</location>
    </subcellularLocation>
</comment>
<keyword evidence="7 11" id="KW-0238">DNA-binding</keyword>
<keyword evidence="5 11" id="KW-0862">Zinc</keyword>
<evidence type="ECO:0000256" key="1">
    <source>
        <dbReference type="ARBA" id="ARBA00004123"/>
    </source>
</evidence>
<evidence type="ECO:0000256" key="7">
    <source>
        <dbReference type="ARBA" id="ARBA00023125"/>
    </source>
</evidence>
<dbReference type="SMART" id="SM00430">
    <property type="entry name" value="HOLI"/>
    <property type="match status" value="1"/>
</dbReference>
<comment type="similarity">
    <text evidence="2 11">Belongs to the nuclear hormone receptor family.</text>
</comment>
<evidence type="ECO:0000256" key="9">
    <source>
        <dbReference type="ARBA" id="ARBA00023170"/>
    </source>
</evidence>
<keyword evidence="4 11" id="KW-0863">Zinc-finger</keyword>
<dbReference type="GO" id="GO:0003700">
    <property type="term" value="F:DNA-binding transcription factor activity"/>
    <property type="evidence" value="ECO:0007669"/>
    <property type="project" value="InterPro"/>
</dbReference>
<dbReference type="PROSITE" id="PS51030">
    <property type="entry name" value="NUCLEAR_REC_DBD_2"/>
    <property type="match status" value="1"/>
</dbReference>
<dbReference type="PANTHER" id="PTHR47630:SF6">
    <property type="entry name" value="NUCLEAR HORMONE RECEPTOR FAMILY"/>
    <property type="match status" value="1"/>
</dbReference>
<keyword evidence="9 11" id="KW-0675">Receptor</keyword>
<keyword evidence="6 11" id="KW-0805">Transcription regulation</keyword>
<dbReference type="Pfam" id="PF00105">
    <property type="entry name" value="zf-C4"/>
    <property type="match status" value="1"/>
</dbReference>
<feature type="domain" description="Nuclear receptor" evidence="13">
    <location>
        <begin position="40"/>
        <end position="116"/>
    </location>
</feature>
<feature type="region of interest" description="Disordered" evidence="12">
    <location>
        <begin position="417"/>
        <end position="456"/>
    </location>
</feature>
<name>A0A8S1I0F7_9PELO</name>
<evidence type="ECO:0000256" key="2">
    <source>
        <dbReference type="ARBA" id="ARBA00005993"/>
    </source>
</evidence>
<feature type="compositionally biased region" description="Polar residues" evidence="12">
    <location>
        <begin position="148"/>
        <end position="160"/>
    </location>
</feature>
<dbReference type="CDD" id="cd06960">
    <property type="entry name" value="NR_DBD_HNF4A"/>
    <property type="match status" value="1"/>
</dbReference>
<evidence type="ECO:0000256" key="8">
    <source>
        <dbReference type="ARBA" id="ARBA00023163"/>
    </source>
</evidence>
<accession>A0A8S1I0F7</accession>
<evidence type="ECO:0000256" key="12">
    <source>
        <dbReference type="SAM" id="MobiDB-lite"/>
    </source>
</evidence>
<gene>
    <name evidence="15" type="ORF">CAUJ_LOCUS15789</name>
</gene>
<feature type="region of interest" description="Disordered" evidence="12">
    <location>
        <begin position="1"/>
        <end position="33"/>
    </location>
</feature>
<dbReference type="PRINTS" id="PR00047">
    <property type="entry name" value="STROIDFINGER"/>
</dbReference>
<proteinExistence type="inferred from homology"/>
<feature type="compositionally biased region" description="Polar residues" evidence="12">
    <location>
        <begin position="447"/>
        <end position="456"/>
    </location>
</feature>